<gene>
    <name evidence="6" type="ORF">TAV2_LOCUS7581</name>
</gene>
<keyword evidence="3" id="KW-0804">Transcription</keyword>
<dbReference type="Pfam" id="PF02365">
    <property type="entry name" value="NAM"/>
    <property type="match status" value="1"/>
</dbReference>
<dbReference type="Gene3D" id="2.170.150.80">
    <property type="entry name" value="NAC domain"/>
    <property type="match status" value="1"/>
</dbReference>
<keyword evidence="4" id="KW-0539">Nucleus</keyword>
<name>A0AAU9RV60_THLAR</name>
<evidence type="ECO:0000256" key="2">
    <source>
        <dbReference type="ARBA" id="ARBA00023125"/>
    </source>
</evidence>
<sequence length="172" mass="20830">MTMVYPPVDEIVGYYLKMMIDNRNNWPSSFLRSEDVYCVNPSTHFNTREPLILHDGRYLFVNRTENSGKTDGCESGCWRVMGRDKLIKSEKNKEILGFKKVFKFCEKEEPKSVFKFWEKEKRRVRDKRVWVMEEYRLASKWKQDYVICKIRLLNPNPLEFMLSIHIRGYYYI</sequence>
<accession>A0AAU9RV60</accession>
<evidence type="ECO:0000313" key="7">
    <source>
        <dbReference type="Proteomes" id="UP000836841"/>
    </source>
</evidence>
<keyword evidence="2" id="KW-0238">DNA-binding</keyword>
<dbReference type="PANTHER" id="PTHR31124:SF10">
    <property type="entry name" value="(RAPE) HYPOTHETICAL PROTEIN"/>
    <property type="match status" value="1"/>
</dbReference>
<dbReference type="Proteomes" id="UP000836841">
    <property type="component" value="Chromosome 2"/>
</dbReference>
<evidence type="ECO:0000259" key="5">
    <source>
        <dbReference type="PROSITE" id="PS51005"/>
    </source>
</evidence>
<protein>
    <recommendedName>
        <fullName evidence="5">NAC domain-containing protein</fullName>
    </recommendedName>
</protein>
<dbReference type="PROSITE" id="PS51005">
    <property type="entry name" value="NAC"/>
    <property type="match status" value="1"/>
</dbReference>
<dbReference type="GO" id="GO:0006355">
    <property type="term" value="P:regulation of DNA-templated transcription"/>
    <property type="evidence" value="ECO:0007669"/>
    <property type="project" value="InterPro"/>
</dbReference>
<dbReference type="InterPro" id="IPR003441">
    <property type="entry name" value="NAC-dom"/>
</dbReference>
<dbReference type="AlphaFoldDB" id="A0AAU9RV60"/>
<dbReference type="FunFam" id="2.170.150.80:FF:000023">
    <property type="entry name" value="NAC (No Apical Meristem) domain transcriptional regulator superfamily protein"/>
    <property type="match status" value="1"/>
</dbReference>
<feature type="domain" description="NAC" evidence="5">
    <location>
        <begin position="1"/>
        <end position="153"/>
    </location>
</feature>
<keyword evidence="1" id="KW-0805">Transcription regulation</keyword>
<proteinExistence type="predicted"/>
<dbReference type="SUPFAM" id="SSF101941">
    <property type="entry name" value="NAC domain"/>
    <property type="match status" value="1"/>
</dbReference>
<evidence type="ECO:0000256" key="1">
    <source>
        <dbReference type="ARBA" id="ARBA00023015"/>
    </source>
</evidence>
<dbReference type="InterPro" id="IPR036093">
    <property type="entry name" value="NAC_dom_sf"/>
</dbReference>
<dbReference type="PANTHER" id="PTHR31124">
    <property type="entry name" value="APICAL MERISTEM FORMATION PROTEIN-RELATED-RELATED"/>
    <property type="match status" value="1"/>
</dbReference>
<organism evidence="6 7">
    <name type="scientific">Thlaspi arvense</name>
    <name type="common">Field penny-cress</name>
    <dbReference type="NCBI Taxonomy" id="13288"/>
    <lineage>
        <taxon>Eukaryota</taxon>
        <taxon>Viridiplantae</taxon>
        <taxon>Streptophyta</taxon>
        <taxon>Embryophyta</taxon>
        <taxon>Tracheophyta</taxon>
        <taxon>Spermatophyta</taxon>
        <taxon>Magnoliopsida</taxon>
        <taxon>eudicotyledons</taxon>
        <taxon>Gunneridae</taxon>
        <taxon>Pentapetalae</taxon>
        <taxon>rosids</taxon>
        <taxon>malvids</taxon>
        <taxon>Brassicales</taxon>
        <taxon>Brassicaceae</taxon>
        <taxon>Thlaspideae</taxon>
        <taxon>Thlaspi</taxon>
    </lineage>
</organism>
<keyword evidence="7" id="KW-1185">Reference proteome</keyword>
<reference evidence="6 7" key="1">
    <citation type="submission" date="2022-03" db="EMBL/GenBank/DDBJ databases">
        <authorList>
            <person name="Nunn A."/>
            <person name="Chopra R."/>
            <person name="Nunn A."/>
            <person name="Contreras Garrido A."/>
        </authorList>
    </citation>
    <scope>NUCLEOTIDE SEQUENCE [LARGE SCALE GENOMIC DNA]</scope>
</reference>
<evidence type="ECO:0000256" key="4">
    <source>
        <dbReference type="ARBA" id="ARBA00023242"/>
    </source>
</evidence>
<evidence type="ECO:0000256" key="3">
    <source>
        <dbReference type="ARBA" id="ARBA00023163"/>
    </source>
</evidence>
<dbReference type="GO" id="GO:0003677">
    <property type="term" value="F:DNA binding"/>
    <property type="evidence" value="ECO:0007669"/>
    <property type="project" value="UniProtKB-KW"/>
</dbReference>
<dbReference type="EMBL" id="OU466858">
    <property type="protein sequence ID" value="CAH2047565.1"/>
    <property type="molecule type" value="Genomic_DNA"/>
</dbReference>
<evidence type="ECO:0000313" key="6">
    <source>
        <dbReference type="EMBL" id="CAH2047565.1"/>
    </source>
</evidence>